<keyword evidence="6" id="KW-1185">Reference proteome</keyword>
<dbReference type="STRING" id="1122125.GCA_000423185_03710"/>
<name>A0A211ZFB0_9PROT</name>
<dbReference type="SUPFAM" id="SSF56300">
    <property type="entry name" value="Metallo-dependent phosphatases"/>
    <property type="match status" value="1"/>
</dbReference>
<comment type="caution">
    <text evidence="5">The sequence shown here is derived from an EMBL/GenBank/DDBJ whole genome shotgun (WGS) entry which is preliminary data.</text>
</comment>
<evidence type="ECO:0000256" key="1">
    <source>
        <dbReference type="ARBA" id="ARBA00022729"/>
    </source>
</evidence>
<keyword evidence="2" id="KW-0378">Hydrolase</keyword>
<dbReference type="RefSeq" id="WP_088155128.1">
    <property type="nucleotide sequence ID" value="NZ_NHON01000077.1"/>
</dbReference>
<comment type="similarity">
    <text evidence="2">Belongs to the 5'-nucleotidase family.</text>
</comment>
<feature type="domain" description="Calcineurin-like phosphoesterase" evidence="3">
    <location>
        <begin position="32"/>
        <end position="233"/>
    </location>
</feature>
<evidence type="ECO:0000313" key="6">
    <source>
        <dbReference type="Proteomes" id="UP000196655"/>
    </source>
</evidence>
<evidence type="ECO:0000259" key="3">
    <source>
        <dbReference type="Pfam" id="PF00149"/>
    </source>
</evidence>
<reference evidence="6" key="1">
    <citation type="submission" date="2017-05" db="EMBL/GenBank/DDBJ databases">
        <authorList>
            <person name="Macchi M."/>
            <person name="Festa S."/>
            <person name="Coppotelli B.M."/>
            <person name="Morelli I.S."/>
        </authorList>
    </citation>
    <scope>NUCLEOTIDE SEQUENCE [LARGE SCALE GENOMIC DNA]</scope>
    <source>
        <strain evidence="6">I</strain>
    </source>
</reference>
<evidence type="ECO:0000259" key="4">
    <source>
        <dbReference type="Pfam" id="PF02872"/>
    </source>
</evidence>
<dbReference type="GO" id="GO:0000166">
    <property type="term" value="F:nucleotide binding"/>
    <property type="evidence" value="ECO:0007669"/>
    <property type="project" value="UniProtKB-KW"/>
</dbReference>
<dbReference type="Pfam" id="PF02872">
    <property type="entry name" value="5_nucleotid_C"/>
    <property type="match status" value="1"/>
</dbReference>
<dbReference type="EMBL" id="NHON01000077">
    <property type="protein sequence ID" value="OWJ63854.1"/>
    <property type="molecule type" value="Genomic_DNA"/>
</dbReference>
<feature type="chain" id="PRO_5011827133" evidence="2">
    <location>
        <begin position="25"/>
        <end position="506"/>
    </location>
</feature>
<dbReference type="Pfam" id="PF00149">
    <property type="entry name" value="Metallophos"/>
    <property type="match status" value="1"/>
</dbReference>
<dbReference type="InterPro" id="IPR004843">
    <property type="entry name" value="Calcineurin-like_PHP"/>
</dbReference>
<keyword evidence="1 2" id="KW-0732">Signal</keyword>
<keyword evidence="2" id="KW-0547">Nucleotide-binding</keyword>
<dbReference type="Gene3D" id="3.60.21.10">
    <property type="match status" value="1"/>
</dbReference>
<dbReference type="OrthoDB" id="5469761at2"/>
<dbReference type="GO" id="GO:0016787">
    <property type="term" value="F:hydrolase activity"/>
    <property type="evidence" value="ECO:0007669"/>
    <property type="project" value="UniProtKB-KW"/>
</dbReference>
<dbReference type="InterPro" id="IPR036907">
    <property type="entry name" value="5'-Nucleotdase_C_sf"/>
</dbReference>
<feature type="signal peptide" evidence="2">
    <location>
        <begin position="1"/>
        <end position="24"/>
    </location>
</feature>
<protein>
    <submittedName>
        <fullName evidence="5">Bifunctional metallophosphatase/5'-nucleotidase</fullName>
    </submittedName>
</protein>
<dbReference type="InterPro" id="IPR006179">
    <property type="entry name" value="5_nucleotidase/apyrase"/>
</dbReference>
<organism evidence="5 6">
    <name type="scientific">Inquilinus limosus</name>
    <dbReference type="NCBI Taxonomy" id="171674"/>
    <lineage>
        <taxon>Bacteria</taxon>
        <taxon>Pseudomonadati</taxon>
        <taxon>Pseudomonadota</taxon>
        <taxon>Alphaproteobacteria</taxon>
        <taxon>Rhodospirillales</taxon>
        <taxon>Rhodospirillaceae</taxon>
        <taxon>Inquilinus</taxon>
    </lineage>
</organism>
<dbReference type="SUPFAM" id="SSF55816">
    <property type="entry name" value="5'-nucleotidase (syn. UDP-sugar hydrolase), C-terminal domain"/>
    <property type="match status" value="1"/>
</dbReference>
<dbReference type="InterPro" id="IPR029052">
    <property type="entry name" value="Metallo-depent_PP-like"/>
</dbReference>
<evidence type="ECO:0000256" key="2">
    <source>
        <dbReference type="RuleBase" id="RU362119"/>
    </source>
</evidence>
<dbReference type="GO" id="GO:0009166">
    <property type="term" value="P:nucleotide catabolic process"/>
    <property type="evidence" value="ECO:0007669"/>
    <property type="project" value="InterPro"/>
</dbReference>
<accession>A0A211ZFB0</accession>
<sequence>MQGPSRRQVMLATVFAAAPLPGWAATAPLRLTFLHVNDVYEIGPVRGQGGFGQLATLLKQARAANPHSITTFGGDTLSPSVMSGLTKGSQMVDLFNAVGIDYAVWGNHEFDYGPELAARRIGESKFPWLGANVLGKDGKPFGGGIATATRKVGDYTIGFLGILTPDTKTLSSPGPDISFPDIIATAKQAVEALKAEGANILVALTHLGIAQDRQLAQSVKGLHLVLGGHDHDPIMFYENNVLIFKAGYDSHYLGVVELDISTRDTKDGPVIAVLPSWEVRPTAGVEPDPEIQTKVDAFNKALDDALGIVIGTTSVELDSQRGAVRTEETTMGNLIADGLRWGVSGAQIAIINGGGVRGDRLIAAGTQLTRKDILTELPFGNLAVLLELTGAEIRAGLENGVSQVQDVAGRFPQISGLAFVYDPAKPAGSRVVSVTVDGKPLDDAAVYRVATNDYMAGGGDGYAAFTKGKVLIDASAARLMATVVMDYVTAMKTVAPMVDGRIRRSS</sequence>
<dbReference type="PRINTS" id="PR01607">
    <property type="entry name" value="APYRASEFAMLY"/>
</dbReference>
<dbReference type="PANTHER" id="PTHR11575:SF48">
    <property type="entry name" value="5'-NUCLEOTIDASE"/>
    <property type="match status" value="1"/>
</dbReference>
<feature type="domain" description="5'-Nucleotidase C-terminal" evidence="4">
    <location>
        <begin position="309"/>
        <end position="466"/>
    </location>
</feature>
<dbReference type="AlphaFoldDB" id="A0A211ZFB0"/>
<dbReference type="InterPro" id="IPR008334">
    <property type="entry name" value="5'-Nucleotdase_C"/>
</dbReference>
<gene>
    <name evidence="5" type="ORF">BWR60_27800</name>
</gene>
<proteinExistence type="inferred from homology"/>
<dbReference type="PANTHER" id="PTHR11575">
    <property type="entry name" value="5'-NUCLEOTIDASE-RELATED"/>
    <property type="match status" value="1"/>
</dbReference>
<dbReference type="Proteomes" id="UP000196655">
    <property type="component" value="Unassembled WGS sequence"/>
</dbReference>
<evidence type="ECO:0000313" key="5">
    <source>
        <dbReference type="EMBL" id="OWJ63854.1"/>
    </source>
</evidence>
<dbReference type="Gene3D" id="3.90.780.10">
    <property type="entry name" value="5'-Nucleotidase, C-terminal domain"/>
    <property type="match status" value="1"/>
</dbReference>